<proteinExistence type="predicted"/>
<dbReference type="Gene3D" id="3.40.190.10">
    <property type="entry name" value="Periplasmic binding protein-like II"/>
    <property type="match status" value="1"/>
</dbReference>
<dbReference type="Pfam" id="PF01547">
    <property type="entry name" value="SBP_bac_1"/>
    <property type="match status" value="1"/>
</dbReference>
<feature type="signal peptide" evidence="1">
    <location>
        <begin position="1"/>
        <end position="22"/>
    </location>
</feature>
<dbReference type="InterPro" id="IPR006059">
    <property type="entry name" value="SBP"/>
</dbReference>
<dbReference type="PROSITE" id="PS51257">
    <property type="entry name" value="PROKAR_LIPOPROTEIN"/>
    <property type="match status" value="1"/>
</dbReference>
<sequence length="452" mass="47122">MVAVRVSTGRTLGALCATTALLAVTGCAGGSAESSETEGSTGPLDVLVLASTQYPEEQQAWFEATAATFREETGAEVRFETFASAADEQKIIQTSVVSGEGPDVYSLGTTFTPVAHATGAFVTFGEEEWEAVGGRDRFTEATLAMSGPDESEEVGVPFLSRPFAMAYNTELFAAAGLEGPPQTWDELVQYGQALTVDGRFGAAIGYADNFDPWKFVWMFANQYGNPLVDGDQVTVDDPTVQQAYEEYFGFLTEDGFVSPEAVGWSNSQALASFAAGQSAMMLMTGPTAIPTLDASAVAGKYAFAPMPAVPPGETALPSGGEPATTIVSGDNIAVADYSDDKELALAFIELVTREEEQVAYTETFGDLPTNAAAAEQITSSSDVLGPILEAGAGAVPTPFTGAWSEVQLALTDVVVQSRSDLGAGAIDTGALATRLTEAQQASQTALDRASAQ</sequence>
<organism evidence="2">
    <name type="scientific">uncultured Quadrisphaera sp</name>
    <dbReference type="NCBI Taxonomy" id="904978"/>
    <lineage>
        <taxon>Bacteria</taxon>
        <taxon>Bacillati</taxon>
        <taxon>Actinomycetota</taxon>
        <taxon>Actinomycetes</taxon>
        <taxon>Kineosporiales</taxon>
        <taxon>Kineosporiaceae</taxon>
        <taxon>Quadrisphaera</taxon>
        <taxon>environmental samples</taxon>
    </lineage>
</organism>
<dbReference type="InterPro" id="IPR050490">
    <property type="entry name" value="Bact_solute-bd_prot1"/>
</dbReference>
<keyword evidence="1" id="KW-0732">Signal</keyword>
<evidence type="ECO:0000313" key="2">
    <source>
        <dbReference type="EMBL" id="CAA9421400.1"/>
    </source>
</evidence>
<feature type="chain" id="PRO_5038558287" evidence="1">
    <location>
        <begin position="23"/>
        <end position="452"/>
    </location>
</feature>
<dbReference type="AlphaFoldDB" id="A0A6J4PW64"/>
<evidence type="ECO:0000256" key="1">
    <source>
        <dbReference type="SAM" id="SignalP"/>
    </source>
</evidence>
<dbReference type="PANTHER" id="PTHR43649">
    <property type="entry name" value="ARABINOSE-BINDING PROTEIN-RELATED"/>
    <property type="match status" value="1"/>
</dbReference>
<dbReference type="PANTHER" id="PTHR43649:SF12">
    <property type="entry name" value="DIACETYLCHITOBIOSE BINDING PROTEIN DASA"/>
    <property type="match status" value="1"/>
</dbReference>
<dbReference type="SUPFAM" id="SSF53850">
    <property type="entry name" value="Periplasmic binding protein-like II"/>
    <property type="match status" value="1"/>
</dbReference>
<dbReference type="EMBL" id="CADCUY010000427">
    <property type="protein sequence ID" value="CAA9421400.1"/>
    <property type="molecule type" value="Genomic_DNA"/>
</dbReference>
<protein>
    <submittedName>
        <fullName evidence="2">ABC transporter, substrate-binding protein (Cluster 1, maltose/g3p/polyamine/iron)</fullName>
    </submittedName>
</protein>
<gene>
    <name evidence="2" type="ORF">AVDCRST_MAG35-2012</name>
</gene>
<reference evidence="2" key="1">
    <citation type="submission" date="2020-02" db="EMBL/GenBank/DDBJ databases">
        <authorList>
            <person name="Meier V. D."/>
        </authorList>
    </citation>
    <scope>NUCLEOTIDE SEQUENCE</scope>
    <source>
        <strain evidence="2">AVDCRST_MAG35</strain>
    </source>
</reference>
<accession>A0A6J4PW64</accession>
<name>A0A6J4PW64_9ACTN</name>